<evidence type="ECO:0000256" key="2">
    <source>
        <dbReference type="ARBA" id="ARBA00023163"/>
    </source>
</evidence>
<accession>A0A1H6V5D1</accession>
<name>A0A1H6V5D1_9BACT</name>
<dbReference type="InterPro" id="IPR001034">
    <property type="entry name" value="DeoR_HTH"/>
</dbReference>
<dbReference type="RefSeq" id="WP_090335705.1">
    <property type="nucleotide sequence ID" value="NZ_FNXY01000004.1"/>
</dbReference>
<evidence type="ECO:0000259" key="3">
    <source>
        <dbReference type="PROSITE" id="PS51000"/>
    </source>
</evidence>
<reference evidence="4 5" key="1">
    <citation type="submission" date="2016-10" db="EMBL/GenBank/DDBJ databases">
        <authorList>
            <person name="de Groot N.N."/>
        </authorList>
    </citation>
    <scope>NUCLEOTIDE SEQUENCE [LARGE SCALE GENOMIC DNA]</scope>
    <source>
        <strain evidence="4 5">DSM 19938</strain>
    </source>
</reference>
<keyword evidence="4" id="KW-0238">DNA-binding</keyword>
<sequence>MNRFDRITAILIQLQSRKIVKAQDLAERFEISLRTVYRDMNTLAEAGVPIIGEAGVGYSIMEGYRLPPVMFTKEEARTFITAEKLMEKFTDSSTRSHHQSAMFKIKSVLKSAEKNLLEDMEQHIEVRHQREAFNPTLNNTLEILLKGISEKKVIRLQYSAFNTDDITSREIEPIGIYHEHNYWYVVAFCLLRDNYRNFRCDRMSKIELTDSIFSRQHASLKDHLASIPKLENLQLIILRVKKQILRYIQEQKHYYGFVSEKKVGDDYEITFLSASLDGFARWFVMFAEFAVIVQPSGLSDHIKKRLTFLINNLKDC</sequence>
<dbReference type="GO" id="GO:0003677">
    <property type="term" value="F:DNA binding"/>
    <property type="evidence" value="ECO:0007669"/>
    <property type="project" value="UniProtKB-KW"/>
</dbReference>
<dbReference type="EMBL" id="FNXY01000004">
    <property type="protein sequence ID" value="SEI95445.1"/>
    <property type="molecule type" value="Genomic_DNA"/>
</dbReference>
<dbReference type="STRING" id="408657.SAMN04487995_2718"/>
<protein>
    <submittedName>
        <fullName evidence="4">Predicted DNA-binding transcriptional regulator YafY, contains an HTH and WYL domains</fullName>
    </submittedName>
</protein>
<dbReference type="PIRSF" id="PIRSF016838">
    <property type="entry name" value="PafC"/>
    <property type="match status" value="1"/>
</dbReference>
<evidence type="ECO:0000313" key="5">
    <source>
        <dbReference type="Proteomes" id="UP000199532"/>
    </source>
</evidence>
<dbReference type="Proteomes" id="UP000199532">
    <property type="component" value="Unassembled WGS sequence"/>
</dbReference>
<dbReference type="Pfam" id="PF08279">
    <property type="entry name" value="HTH_11"/>
    <property type="match status" value="1"/>
</dbReference>
<keyword evidence="2" id="KW-0804">Transcription</keyword>
<dbReference type="InterPro" id="IPR026881">
    <property type="entry name" value="WYL_dom"/>
</dbReference>
<dbReference type="InterPro" id="IPR028349">
    <property type="entry name" value="PafC-like"/>
</dbReference>
<feature type="domain" description="HTH deoR-type" evidence="3">
    <location>
        <begin position="3"/>
        <end position="58"/>
    </location>
</feature>
<dbReference type="InterPro" id="IPR051534">
    <property type="entry name" value="CBASS_pafABC_assoc_protein"/>
</dbReference>
<dbReference type="SMART" id="SM00420">
    <property type="entry name" value="HTH_DEOR"/>
    <property type="match status" value="1"/>
</dbReference>
<dbReference type="GO" id="GO:0003700">
    <property type="term" value="F:DNA-binding transcription factor activity"/>
    <property type="evidence" value="ECO:0007669"/>
    <property type="project" value="InterPro"/>
</dbReference>
<dbReference type="InterPro" id="IPR013196">
    <property type="entry name" value="HTH_11"/>
</dbReference>
<dbReference type="Gene3D" id="1.10.10.10">
    <property type="entry name" value="Winged helix-like DNA-binding domain superfamily/Winged helix DNA-binding domain"/>
    <property type="match status" value="1"/>
</dbReference>
<dbReference type="AlphaFoldDB" id="A0A1H6V5D1"/>
<evidence type="ECO:0000256" key="1">
    <source>
        <dbReference type="ARBA" id="ARBA00023015"/>
    </source>
</evidence>
<organism evidence="4 5">
    <name type="scientific">Dyadobacter koreensis</name>
    <dbReference type="NCBI Taxonomy" id="408657"/>
    <lineage>
        <taxon>Bacteria</taxon>
        <taxon>Pseudomonadati</taxon>
        <taxon>Bacteroidota</taxon>
        <taxon>Cytophagia</taxon>
        <taxon>Cytophagales</taxon>
        <taxon>Spirosomataceae</taxon>
        <taxon>Dyadobacter</taxon>
    </lineage>
</organism>
<gene>
    <name evidence="4" type="ORF">SAMN04487995_2718</name>
</gene>
<keyword evidence="5" id="KW-1185">Reference proteome</keyword>
<dbReference type="PROSITE" id="PS52050">
    <property type="entry name" value="WYL"/>
    <property type="match status" value="1"/>
</dbReference>
<dbReference type="PANTHER" id="PTHR34580:SF3">
    <property type="entry name" value="PROTEIN PAFB"/>
    <property type="match status" value="1"/>
</dbReference>
<dbReference type="InterPro" id="IPR036388">
    <property type="entry name" value="WH-like_DNA-bd_sf"/>
</dbReference>
<dbReference type="PANTHER" id="PTHR34580">
    <property type="match status" value="1"/>
</dbReference>
<evidence type="ECO:0000313" key="4">
    <source>
        <dbReference type="EMBL" id="SEI95445.1"/>
    </source>
</evidence>
<dbReference type="InterPro" id="IPR036390">
    <property type="entry name" value="WH_DNA-bd_sf"/>
</dbReference>
<dbReference type="SUPFAM" id="SSF46785">
    <property type="entry name" value="Winged helix' DNA-binding domain"/>
    <property type="match status" value="1"/>
</dbReference>
<keyword evidence="1" id="KW-0805">Transcription regulation</keyword>
<dbReference type="PROSITE" id="PS51000">
    <property type="entry name" value="HTH_DEOR_2"/>
    <property type="match status" value="1"/>
</dbReference>
<dbReference type="OrthoDB" id="9815009at2"/>
<dbReference type="Pfam" id="PF13280">
    <property type="entry name" value="WYL"/>
    <property type="match status" value="1"/>
</dbReference>
<proteinExistence type="predicted"/>